<evidence type="ECO:0000256" key="2">
    <source>
        <dbReference type="SAM" id="SignalP"/>
    </source>
</evidence>
<reference evidence="4 5" key="1">
    <citation type="submission" date="2024-04" db="EMBL/GenBank/DDBJ databases">
        <title>whole genome sequencing of Lutimonas vermicola strain IMCC1616.</title>
        <authorList>
            <person name="Bae S.S."/>
        </authorList>
    </citation>
    <scope>NUCLEOTIDE SEQUENCE [LARGE SCALE GENOMIC DNA]</scope>
    <source>
        <strain evidence="4 5">IMCC1616</strain>
    </source>
</reference>
<comment type="subunit">
    <text evidence="1">Homodimer.</text>
</comment>
<dbReference type="PANTHER" id="PTHR33178:SF10">
    <property type="entry name" value="STRESS-RESPONSE A_B BARREL DOMAIN-CONTAINING PROTEIN"/>
    <property type="match status" value="1"/>
</dbReference>
<dbReference type="Gene3D" id="3.30.70.100">
    <property type="match status" value="1"/>
</dbReference>
<dbReference type="PROSITE" id="PS51502">
    <property type="entry name" value="S_R_A_B_BARREL"/>
    <property type="match status" value="1"/>
</dbReference>
<feature type="signal peptide" evidence="2">
    <location>
        <begin position="1"/>
        <end position="20"/>
    </location>
</feature>
<sequence length="144" mass="16686">MKAVTLICGFLCLVCLNACFDREASNTPEIPKYLKTEKTQKLKKLRHIVLLKFKETATQADIYKVEQAFAELPSLIEQIREFEWGLNNSPENLNKGYTHGFLLTFDNEKDRNLYLPHPDHKAFGKILQPILDDVLVVDYWTNTN</sequence>
<accession>A0ABU9KZL3</accession>
<dbReference type="InterPro" id="IPR011008">
    <property type="entry name" value="Dimeric_a/b-barrel"/>
</dbReference>
<dbReference type="SUPFAM" id="SSF54909">
    <property type="entry name" value="Dimeric alpha+beta barrel"/>
    <property type="match status" value="1"/>
</dbReference>
<keyword evidence="2" id="KW-0732">Signal</keyword>
<dbReference type="SMART" id="SM00886">
    <property type="entry name" value="Dabb"/>
    <property type="match status" value="1"/>
</dbReference>
<dbReference type="Proteomes" id="UP001474120">
    <property type="component" value="Unassembled WGS sequence"/>
</dbReference>
<organism evidence="4 5">
    <name type="scientific">Lutimonas vermicola</name>
    <dbReference type="NCBI Taxonomy" id="414288"/>
    <lineage>
        <taxon>Bacteria</taxon>
        <taxon>Pseudomonadati</taxon>
        <taxon>Bacteroidota</taxon>
        <taxon>Flavobacteriia</taxon>
        <taxon>Flavobacteriales</taxon>
        <taxon>Flavobacteriaceae</taxon>
        <taxon>Lutimonas</taxon>
    </lineage>
</organism>
<dbReference type="Pfam" id="PF07876">
    <property type="entry name" value="Dabb"/>
    <property type="match status" value="1"/>
</dbReference>
<gene>
    <name evidence="4" type="ORF">AABB81_01365</name>
</gene>
<evidence type="ECO:0000313" key="5">
    <source>
        <dbReference type="Proteomes" id="UP001474120"/>
    </source>
</evidence>
<feature type="domain" description="Stress-response A/B barrel" evidence="3">
    <location>
        <begin position="45"/>
        <end position="139"/>
    </location>
</feature>
<dbReference type="PANTHER" id="PTHR33178">
    <property type="match status" value="1"/>
</dbReference>
<evidence type="ECO:0000259" key="3">
    <source>
        <dbReference type="PROSITE" id="PS51502"/>
    </source>
</evidence>
<evidence type="ECO:0000313" key="4">
    <source>
        <dbReference type="EMBL" id="MEL4454526.1"/>
    </source>
</evidence>
<dbReference type="InterPro" id="IPR044662">
    <property type="entry name" value="HS1/DABB1-like"/>
</dbReference>
<name>A0ABU9KZL3_9FLAO</name>
<evidence type="ECO:0000256" key="1">
    <source>
        <dbReference type="ARBA" id="ARBA00011738"/>
    </source>
</evidence>
<proteinExistence type="predicted"/>
<keyword evidence="5" id="KW-1185">Reference proteome</keyword>
<dbReference type="EMBL" id="JBCDNA010000001">
    <property type="protein sequence ID" value="MEL4454526.1"/>
    <property type="molecule type" value="Genomic_DNA"/>
</dbReference>
<dbReference type="InterPro" id="IPR013097">
    <property type="entry name" value="Dabb"/>
</dbReference>
<protein>
    <submittedName>
        <fullName evidence="4">Dabb family protein</fullName>
    </submittedName>
</protein>
<comment type="caution">
    <text evidence="4">The sequence shown here is derived from an EMBL/GenBank/DDBJ whole genome shotgun (WGS) entry which is preliminary data.</text>
</comment>
<feature type="chain" id="PRO_5045413385" evidence="2">
    <location>
        <begin position="21"/>
        <end position="144"/>
    </location>
</feature>
<dbReference type="RefSeq" id="WP_342158085.1">
    <property type="nucleotide sequence ID" value="NZ_JBCDNA010000001.1"/>
</dbReference>